<dbReference type="EMBL" id="BRXZ01002590">
    <property type="protein sequence ID" value="GMH65741.1"/>
    <property type="molecule type" value="Genomic_DNA"/>
</dbReference>
<evidence type="ECO:0000256" key="5">
    <source>
        <dbReference type="SAM" id="Phobius"/>
    </source>
</evidence>
<organism evidence="6 7">
    <name type="scientific">Triparma retinervis</name>
    <dbReference type="NCBI Taxonomy" id="2557542"/>
    <lineage>
        <taxon>Eukaryota</taxon>
        <taxon>Sar</taxon>
        <taxon>Stramenopiles</taxon>
        <taxon>Ochrophyta</taxon>
        <taxon>Bolidophyceae</taxon>
        <taxon>Parmales</taxon>
        <taxon>Triparmaceae</taxon>
        <taxon>Triparma</taxon>
    </lineage>
</organism>
<keyword evidence="2 5" id="KW-0812">Transmembrane</keyword>
<dbReference type="SUPFAM" id="SSF103481">
    <property type="entry name" value="Multidrug resistance efflux transporter EmrE"/>
    <property type="match status" value="1"/>
</dbReference>
<evidence type="ECO:0000256" key="2">
    <source>
        <dbReference type="ARBA" id="ARBA00022692"/>
    </source>
</evidence>
<feature type="transmembrane region" description="Helical" evidence="5">
    <location>
        <begin position="218"/>
        <end position="236"/>
    </location>
</feature>
<sequence length="295" mass="32121">MFKFSQSNGGYEYNTASSMVIVEFIKFLMAASLHTKDLTDGGAIKMSFSELYQSTRRELQAHIDAHIIKTYAFLAVSYAVCNQMVFWIMSVADPGIFSLVKSSSPMLVAGMNLLVYKKKLSGEQWKCVIFLICGLVPVTSASCDASKVAYTFSSYLLMGSNTAWSALNSVVNANALKELKMTLPMQNMILYAMGVCINLIIYLFTSTGGGFFSGYGSLSVWFLIFLNASIGLAINAVYKYGDAVLKQFSQPICSSVLVFLSWMLFGMQLSAVKVAGTATVLCATVSYMNAPRAGS</sequence>
<evidence type="ECO:0000256" key="3">
    <source>
        <dbReference type="ARBA" id="ARBA00022989"/>
    </source>
</evidence>
<proteinExistence type="predicted"/>
<evidence type="ECO:0000313" key="7">
    <source>
        <dbReference type="Proteomes" id="UP001165082"/>
    </source>
</evidence>
<evidence type="ECO:0000313" key="6">
    <source>
        <dbReference type="EMBL" id="GMH65741.1"/>
    </source>
</evidence>
<feature type="transmembrane region" description="Helical" evidence="5">
    <location>
        <begin position="95"/>
        <end position="116"/>
    </location>
</feature>
<feature type="transmembrane region" description="Helical" evidence="5">
    <location>
        <begin position="188"/>
        <end position="212"/>
    </location>
</feature>
<comment type="subcellular location">
    <subcellularLocation>
        <location evidence="1">Membrane</location>
        <topology evidence="1">Multi-pass membrane protein</topology>
    </subcellularLocation>
</comment>
<protein>
    <submittedName>
        <fullName evidence="6">Uncharacterized protein</fullName>
    </submittedName>
</protein>
<feature type="transmembrane region" description="Helical" evidence="5">
    <location>
        <begin position="71"/>
        <end position="89"/>
    </location>
</feature>
<dbReference type="PANTHER" id="PTHR10231">
    <property type="entry name" value="NUCLEOTIDE-SUGAR TRANSMEMBRANE TRANSPORTER"/>
    <property type="match status" value="1"/>
</dbReference>
<keyword evidence="4 5" id="KW-0472">Membrane</keyword>
<dbReference type="InterPro" id="IPR037185">
    <property type="entry name" value="EmrE-like"/>
</dbReference>
<gene>
    <name evidence="6" type="ORF">TrRE_jg8855</name>
</gene>
<keyword evidence="3 5" id="KW-1133">Transmembrane helix</keyword>
<dbReference type="Pfam" id="PF04142">
    <property type="entry name" value="Nuc_sug_transp"/>
    <property type="match status" value="1"/>
</dbReference>
<evidence type="ECO:0000256" key="4">
    <source>
        <dbReference type="ARBA" id="ARBA00023136"/>
    </source>
</evidence>
<dbReference type="InterPro" id="IPR007271">
    <property type="entry name" value="Nuc_sug_transpt"/>
</dbReference>
<reference evidence="6" key="1">
    <citation type="submission" date="2022-07" db="EMBL/GenBank/DDBJ databases">
        <title>Genome analysis of Parmales, a sister group of diatoms, reveals the evolutionary specialization of diatoms from phago-mixotrophs to photoautotrophs.</title>
        <authorList>
            <person name="Ban H."/>
            <person name="Sato S."/>
            <person name="Yoshikawa S."/>
            <person name="Kazumasa Y."/>
            <person name="Nakamura Y."/>
            <person name="Ichinomiya M."/>
            <person name="Saitoh K."/>
            <person name="Sato N."/>
            <person name="Blanc-Mathieu R."/>
            <person name="Endo H."/>
            <person name="Kuwata A."/>
            <person name="Ogata H."/>
        </authorList>
    </citation>
    <scope>NUCLEOTIDE SEQUENCE</scope>
</reference>
<accession>A0A9W7A8X2</accession>
<evidence type="ECO:0000256" key="1">
    <source>
        <dbReference type="ARBA" id="ARBA00004141"/>
    </source>
</evidence>
<dbReference type="GO" id="GO:0015165">
    <property type="term" value="F:pyrimidine nucleotide-sugar transmembrane transporter activity"/>
    <property type="evidence" value="ECO:0007669"/>
    <property type="project" value="InterPro"/>
</dbReference>
<comment type="caution">
    <text evidence="6">The sequence shown here is derived from an EMBL/GenBank/DDBJ whole genome shotgun (WGS) entry which is preliminary data.</text>
</comment>
<dbReference type="OrthoDB" id="408493at2759"/>
<name>A0A9W7A8X2_9STRA</name>
<keyword evidence="7" id="KW-1185">Reference proteome</keyword>
<dbReference type="GO" id="GO:0000139">
    <property type="term" value="C:Golgi membrane"/>
    <property type="evidence" value="ECO:0007669"/>
    <property type="project" value="InterPro"/>
</dbReference>
<dbReference type="Proteomes" id="UP001165082">
    <property type="component" value="Unassembled WGS sequence"/>
</dbReference>
<dbReference type="AlphaFoldDB" id="A0A9W7A8X2"/>